<sequence>MVPSWSRLPDLLDGLIMTTLPPFPFPAIGRTVAAIVKGCGDGEGANPVRGCIMLGRASLSKTACFA</sequence>
<dbReference type="KEGG" id="rlg:Rleg_2543"/>
<dbReference type="Proteomes" id="UP000002256">
    <property type="component" value="Chromosome"/>
</dbReference>
<dbReference type="AlphaFoldDB" id="C6B2W6"/>
<protein>
    <submittedName>
        <fullName evidence="1">Uncharacterized protein</fullName>
    </submittedName>
</protein>
<name>C6B2W6_RHILS</name>
<dbReference type="HOGENOM" id="CLU_2828268_0_0_5"/>
<organism evidence="1 2">
    <name type="scientific">Rhizobium leguminosarum bv. trifolii (strain WSM1325)</name>
    <dbReference type="NCBI Taxonomy" id="395491"/>
    <lineage>
        <taxon>Bacteria</taxon>
        <taxon>Pseudomonadati</taxon>
        <taxon>Pseudomonadota</taxon>
        <taxon>Alphaproteobacteria</taxon>
        <taxon>Hyphomicrobiales</taxon>
        <taxon>Rhizobiaceae</taxon>
        <taxon>Rhizobium/Agrobacterium group</taxon>
        <taxon>Rhizobium</taxon>
    </lineage>
</organism>
<evidence type="ECO:0000313" key="1">
    <source>
        <dbReference type="EMBL" id="ACS56814.1"/>
    </source>
</evidence>
<gene>
    <name evidence="1" type="ordered locus">Rleg_2543</name>
</gene>
<dbReference type="EMBL" id="CP001622">
    <property type="protein sequence ID" value="ACS56814.1"/>
    <property type="molecule type" value="Genomic_DNA"/>
</dbReference>
<accession>C6B2W6</accession>
<reference evidence="1 2" key="1">
    <citation type="journal article" date="2010" name="Stand. Genomic Sci.">
        <title>Complete genome sequence of Rhizobium leguminosarum bv. trifolii strain WSM1325, an effective microsymbiont of annual Mediterranean clovers.</title>
        <authorList>
            <person name="Reeve W."/>
            <person name="O'Hara G."/>
            <person name="Chain P."/>
            <person name="Ardley J."/>
            <person name="Brau L."/>
            <person name="Nandesena K."/>
            <person name="Tiwari R."/>
            <person name="Copeland A."/>
            <person name="Nolan M."/>
            <person name="Han C."/>
            <person name="Brettin T."/>
            <person name="Land M."/>
            <person name="Ovchinikova G."/>
            <person name="Ivanova N."/>
            <person name="Mavromatis K."/>
            <person name="Markowitz V."/>
            <person name="Kyrpides N."/>
            <person name="Melino V."/>
            <person name="Denton M."/>
            <person name="Yates R."/>
            <person name="Howieson J."/>
        </authorList>
    </citation>
    <scope>NUCLEOTIDE SEQUENCE [LARGE SCALE GENOMIC DNA]</scope>
    <source>
        <strain evidence="1 2">WSM1325</strain>
    </source>
</reference>
<proteinExistence type="predicted"/>
<evidence type="ECO:0000313" key="2">
    <source>
        <dbReference type="Proteomes" id="UP000002256"/>
    </source>
</evidence>